<dbReference type="EMBL" id="AEPW01000054">
    <property type="protein sequence ID" value="EFU76765.1"/>
    <property type="molecule type" value="Genomic_DNA"/>
</dbReference>
<evidence type="ECO:0008006" key="3">
    <source>
        <dbReference type="Google" id="ProtNLM"/>
    </source>
</evidence>
<evidence type="ECO:0000313" key="2">
    <source>
        <dbReference type="Proteomes" id="UP000003434"/>
    </source>
</evidence>
<dbReference type="eggNOG" id="ENOG502ZNW6">
    <property type="taxonomic scope" value="Bacteria"/>
</dbReference>
<sequence>MNIYIDESGSINNHIKNNKYFIIALVRTFDITAVKKAYKRFVSSNYSRLMELDQDKISPKTGRIVKEGGKMFKNGKFKELKGSQFDKEMKQKFVDFFAQKNSFEVYYIRIDNEKLTDKLCDNTARVFNYTLRLALEYFFNERYLPDEDCLLQLDERNEKTESVHFLENYLNTELFMNGTTVGKFIVEYFDSVDNNIVQIADVFANLYYSHMQTGGYNEELNKLKNSGILKDLFTFP</sequence>
<protein>
    <recommendedName>
        <fullName evidence="3">DUF3800 domain-containing protein</fullName>
    </recommendedName>
</protein>
<proteinExistence type="predicted"/>
<organism evidence="1 2">
    <name type="scientific">Lachnoanaerobaculum saburreum DSM 3986</name>
    <dbReference type="NCBI Taxonomy" id="887325"/>
    <lineage>
        <taxon>Bacteria</taxon>
        <taxon>Bacillati</taxon>
        <taxon>Bacillota</taxon>
        <taxon>Clostridia</taxon>
        <taxon>Lachnospirales</taxon>
        <taxon>Lachnospiraceae</taxon>
        <taxon>Lachnoanaerobaculum</taxon>
    </lineage>
</organism>
<dbReference type="RefSeq" id="WP_008751137.1">
    <property type="nucleotide sequence ID" value="NZ_GL622296.1"/>
</dbReference>
<dbReference type="Proteomes" id="UP000003434">
    <property type="component" value="Unassembled WGS sequence"/>
</dbReference>
<comment type="caution">
    <text evidence="1">The sequence shown here is derived from an EMBL/GenBank/DDBJ whole genome shotgun (WGS) entry which is preliminary data.</text>
</comment>
<gene>
    <name evidence="1" type="ORF">HMPREF0381_1370</name>
</gene>
<evidence type="ECO:0000313" key="1">
    <source>
        <dbReference type="EMBL" id="EFU76765.1"/>
    </source>
</evidence>
<name>E6LN35_9FIRM</name>
<dbReference type="Pfam" id="PF12686">
    <property type="entry name" value="DUF3800"/>
    <property type="match status" value="1"/>
</dbReference>
<accession>E6LN35</accession>
<dbReference type="AlphaFoldDB" id="E6LN35"/>
<reference evidence="1 2" key="1">
    <citation type="submission" date="2010-12" db="EMBL/GenBank/DDBJ databases">
        <authorList>
            <person name="Muzny D."/>
            <person name="Qin X."/>
            <person name="Deng J."/>
            <person name="Jiang H."/>
            <person name="Liu Y."/>
            <person name="Qu J."/>
            <person name="Song X.-Z."/>
            <person name="Zhang L."/>
            <person name="Thornton R."/>
            <person name="Coyle M."/>
            <person name="Francisco L."/>
            <person name="Jackson L."/>
            <person name="Javaid M."/>
            <person name="Korchina V."/>
            <person name="Kovar C."/>
            <person name="Mata R."/>
            <person name="Mathew T."/>
            <person name="Ngo R."/>
            <person name="Nguyen L."/>
            <person name="Nguyen N."/>
            <person name="Okwuonu G."/>
            <person name="Ongeri F."/>
            <person name="Pham C."/>
            <person name="Simmons D."/>
            <person name="Wilczek-Boney K."/>
            <person name="Hale W."/>
            <person name="Jakkamsetti A."/>
            <person name="Pham P."/>
            <person name="Ruth R."/>
            <person name="San Lucas F."/>
            <person name="Warren J."/>
            <person name="Zhang J."/>
            <person name="Zhao Z."/>
            <person name="Zhou C."/>
            <person name="Zhu D."/>
            <person name="Lee S."/>
            <person name="Bess C."/>
            <person name="Blankenburg K."/>
            <person name="Forbes L."/>
            <person name="Fu Q."/>
            <person name="Gubbala S."/>
            <person name="Hirani K."/>
            <person name="Jayaseelan J.C."/>
            <person name="Lara F."/>
            <person name="Munidasa M."/>
            <person name="Palculict T."/>
            <person name="Patil S."/>
            <person name="Pu L.-L."/>
            <person name="Saada N."/>
            <person name="Tang L."/>
            <person name="Weissenberger G."/>
            <person name="Zhu Y."/>
            <person name="Hemphill L."/>
            <person name="Shang Y."/>
            <person name="Youmans B."/>
            <person name="Ayvaz T."/>
            <person name="Ross M."/>
            <person name="Santibanez J."/>
            <person name="Aqrawi P."/>
            <person name="Gross S."/>
            <person name="Joshi V."/>
            <person name="Fowler G."/>
            <person name="Nazareth L."/>
            <person name="Reid J."/>
            <person name="Worley K."/>
            <person name="Petrosino J."/>
            <person name="Highlander S."/>
            <person name="Gibbs R."/>
        </authorList>
    </citation>
    <scope>NUCLEOTIDE SEQUENCE [LARGE SCALE GENOMIC DNA]</scope>
    <source>
        <strain evidence="1 2">DSM 3986</strain>
    </source>
</reference>
<dbReference type="InterPro" id="IPR024524">
    <property type="entry name" value="DUF3800"/>
</dbReference>
<dbReference type="HOGENOM" id="CLU_1223464_0_0_9"/>